<keyword evidence="2 5" id="KW-0560">Oxidoreductase</keyword>
<dbReference type="GO" id="GO:0005506">
    <property type="term" value="F:iron ion binding"/>
    <property type="evidence" value="ECO:0007669"/>
    <property type="project" value="InterPro"/>
</dbReference>
<dbReference type="PANTHER" id="PTHR46300">
    <property type="entry name" value="P450, PUTATIVE (EUROFUNG)-RELATED-RELATED"/>
    <property type="match status" value="1"/>
</dbReference>
<keyword evidence="3 4" id="KW-0408">Iron</keyword>
<comment type="similarity">
    <text evidence="5">Belongs to the cytochrome P450 family.</text>
</comment>
<reference evidence="6" key="1">
    <citation type="journal article" date="2020" name="Microb. Genom.">
        <title>Genetic diversity of clinical and environmental Mucorales isolates obtained from an investigation of mucormycosis cases among solid organ transplant recipients.</title>
        <authorList>
            <person name="Nguyen M.H."/>
            <person name="Kaul D."/>
            <person name="Muto C."/>
            <person name="Cheng S.J."/>
            <person name="Richter R.A."/>
            <person name="Bruno V.M."/>
            <person name="Liu G."/>
            <person name="Beyhan S."/>
            <person name="Sundermann A.J."/>
            <person name="Mounaud S."/>
            <person name="Pasculle A.W."/>
            <person name="Nierman W.C."/>
            <person name="Driscoll E."/>
            <person name="Cumbie R."/>
            <person name="Clancy C.J."/>
            <person name="Dupont C.L."/>
        </authorList>
    </citation>
    <scope>NUCLEOTIDE SEQUENCE</scope>
    <source>
        <strain evidence="6">GL16</strain>
    </source>
</reference>
<dbReference type="InterPro" id="IPR001128">
    <property type="entry name" value="Cyt_P450"/>
</dbReference>
<dbReference type="InterPro" id="IPR050364">
    <property type="entry name" value="Cytochrome_P450_fung"/>
</dbReference>
<comment type="caution">
    <text evidence="6">The sequence shown here is derived from an EMBL/GenBank/DDBJ whole genome shotgun (WGS) entry which is preliminary data.</text>
</comment>
<dbReference type="GO" id="GO:0020037">
    <property type="term" value="F:heme binding"/>
    <property type="evidence" value="ECO:0007669"/>
    <property type="project" value="InterPro"/>
</dbReference>
<dbReference type="Proteomes" id="UP000717996">
    <property type="component" value="Unassembled WGS sequence"/>
</dbReference>
<gene>
    <name evidence="6" type="ORF">G6F51_006771</name>
</gene>
<proteinExistence type="inferred from homology"/>
<dbReference type="PROSITE" id="PS00086">
    <property type="entry name" value="CYTOCHROME_P450"/>
    <property type="match status" value="1"/>
</dbReference>
<evidence type="ECO:0000256" key="2">
    <source>
        <dbReference type="ARBA" id="ARBA00023002"/>
    </source>
</evidence>
<dbReference type="InterPro" id="IPR017972">
    <property type="entry name" value="Cyt_P450_CS"/>
</dbReference>
<dbReference type="AlphaFoldDB" id="A0A9P6YA50"/>
<evidence type="ECO:0000256" key="3">
    <source>
        <dbReference type="ARBA" id="ARBA00023004"/>
    </source>
</evidence>
<name>A0A9P6YA50_RHIOR</name>
<evidence type="ECO:0000256" key="1">
    <source>
        <dbReference type="ARBA" id="ARBA00022723"/>
    </source>
</evidence>
<keyword evidence="4 5" id="KW-0349">Heme</keyword>
<dbReference type="SUPFAM" id="SSF48264">
    <property type="entry name" value="Cytochrome P450"/>
    <property type="match status" value="1"/>
</dbReference>
<protein>
    <recommendedName>
        <fullName evidence="8">Cytochrome P450</fullName>
    </recommendedName>
</protein>
<comment type="cofactor">
    <cofactor evidence="4">
        <name>heme</name>
        <dbReference type="ChEBI" id="CHEBI:30413"/>
    </cofactor>
</comment>
<organism evidence="6 7">
    <name type="scientific">Rhizopus oryzae</name>
    <name type="common">Mucormycosis agent</name>
    <name type="synonym">Rhizopus arrhizus var. delemar</name>
    <dbReference type="NCBI Taxonomy" id="64495"/>
    <lineage>
        <taxon>Eukaryota</taxon>
        <taxon>Fungi</taxon>
        <taxon>Fungi incertae sedis</taxon>
        <taxon>Mucoromycota</taxon>
        <taxon>Mucoromycotina</taxon>
        <taxon>Mucoromycetes</taxon>
        <taxon>Mucorales</taxon>
        <taxon>Mucorineae</taxon>
        <taxon>Rhizopodaceae</taxon>
        <taxon>Rhizopus</taxon>
    </lineage>
</organism>
<keyword evidence="5" id="KW-0503">Monooxygenase</keyword>
<dbReference type="GO" id="GO:0004497">
    <property type="term" value="F:monooxygenase activity"/>
    <property type="evidence" value="ECO:0007669"/>
    <property type="project" value="UniProtKB-KW"/>
</dbReference>
<dbReference type="PRINTS" id="PR00463">
    <property type="entry name" value="EP450I"/>
</dbReference>
<evidence type="ECO:0000313" key="7">
    <source>
        <dbReference type="Proteomes" id="UP000717996"/>
    </source>
</evidence>
<dbReference type="PANTHER" id="PTHR46300:SF11">
    <property type="entry name" value="OXIDOREDUCTASE, PUTATIVE-RELATED"/>
    <property type="match status" value="1"/>
</dbReference>
<dbReference type="Gene3D" id="1.10.630.10">
    <property type="entry name" value="Cytochrome P450"/>
    <property type="match status" value="1"/>
</dbReference>
<evidence type="ECO:0008006" key="8">
    <source>
        <dbReference type="Google" id="ProtNLM"/>
    </source>
</evidence>
<dbReference type="OrthoDB" id="3934656at2759"/>
<dbReference type="EMBL" id="JAANIT010000948">
    <property type="protein sequence ID" value="KAG1543278.1"/>
    <property type="molecule type" value="Genomic_DNA"/>
</dbReference>
<dbReference type="InterPro" id="IPR036396">
    <property type="entry name" value="Cyt_P450_sf"/>
</dbReference>
<dbReference type="GO" id="GO:0016705">
    <property type="term" value="F:oxidoreductase activity, acting on paired donors, with incorporation or reduction of molecular oxygen"/>
    <property type="evidence" value="ECO:0007669"/>
    <property type="project" value="InterPro"/>
</dbReference>
<sequence length="512" mass="58827">MDLDRLKQNTPLLLPACLALLSTLYLLKNSRSAKEKEGMKEIPYPHGSISWPIFGHMLSLRNCPSSKVTQWHNENGPIFKINMGNQLWIMISDPLLAHEFFVKAGSSTSSRPYHRFNVDIYGRHGRGLSFAQYTPKWKTVRKTAVSLFAPESLRNYINILEAEADNLMDRLRDMSGDGKAFDCYQHLSLASLNFVLRVTAATRLESIEDPTFQSISNLSHYALIYSGVAGDLVSYTPSLAWIDRWRDTRDKMQALINNQRDPIISKLIEDAMKKEDDSLIKELYKMKEKGSMDEDDIYVFMTGSDPITVALYWTLAILSQQPKVQETLIKELDAWKAKNSADAVPHFYQDIDQFPYMLCVQKEVQRFRPGTTFGLPHMTTDDVTAQGYFVPKGSMLFSSMWAMHQNKAFYEDPDRFRPERYMDGLKKISAAANARIQERDHFGFGWGRRICPGIHLAEVQFFNFYVRFFSKFTVVPDLDSEGNLMPVDLNHVVEEGIVFKPMPHKIRILPRT</sequence>
<evidence type="ECO:0000313" key="6">
    <source>
        <dbReference type="EMBL" id="KAG1543278.1"/>
    </source>
</evidence>
<keyword evidence="1 4" id="KW-0479">Metal-binding</keyword>
<feature type="binding site" description="axial binding residue" evidence="4">
    <location>
        <position position="451"/>
    </location>
    <ligand>
        <name>heme</name>
        <dbReference type="ChEBI" id="CHEBI:30413"/>
    </ligand>
    <ligandPart>
        <name>Fe</name>
        <dbReference type="ChEBI" id="CHEBI:18248"/>
    </ligandPart>
</feature>
<dbReference type="Pfam" id="PF00067">
    <property type="entry name" value="p450"/>
    <property type="match status" value="1"/>
</dbReference>
<evidence type="ECO:0000256" key="5">
    <source>
        <dbReference type="RuleBase" id="RU000461"/>
    </source>
</evidence>
<evidence type="ECO:0000256" key="4">
    <source>
        <dbReference type="PIRSR" id="PIRSR602401-1"/>
    </source>
</evidence>
<dbReference type="OMA" id="AHLHIMM"/>
<dbReference type="InterPro" id="IPR002401">
    <property type="entry name" value="Cyt_P450_E_grp-I"/>
</dbReference>
<accession>A0A9P6YA50</accession>